<dbReference type="Proteomes" id="UP001633002">
    <property type="component" value="Unassembled WGS sequence"/>
</dbReference>
<dbReference type="EMBL" id="JBJQOH010000007">
    <property type="protein sequence ID" value="KAL3680832.1"/>
    <property type="molecule type" value="Genomic_DNA"/>
</dbReference>
<protein>
    <submittedName>
        <fullName evidence="2">Uncharacterized protein</fullName>
    </submittedName>
</protein>
<keyword evidence="3" id="KW-1185">Reference proteome</keyword>
<proteinExistence type="predicted"/>
<comment type="caution">
    <text evidence="2">The sequence shown here is derived from an EMBL/GenBank/DDBJ whole genome shotgun (WGS) entry which is preliminary data.</text>
</comment>
<reference evidence="2 3" key="1">
    <citation type="submission" date="2024-09" db="EMBL/GenBank/DDBJ databases">
        <title>Chromosome-scale assembly of Riccia sorocarpa.</title>
        <authorList>
            <person name="Paukszto L."/>
        </authorList>
    </citation>
    <scope>NUCLEOTIDE SEQUENCE [LARGE SCALE GENOMIC DNA]</scope>
    <source>
        <strain evidence="2">LP-2024</strain>
        <tissue evidence="2">Aerial parts of the thallus</tissue>
    </source>
</reference>
<sequence>MEIFTFNWFITQLYATRDFKPGTAEFLSSVSTDLIDKAVRNDGIGQEVPVGVGREQPPDLWESALTGLTVFSMNLTTELTLKPVTTEFPSSVSTDLIDKAVRNSLSDKAVRNDGIGQEVPVGVGHEQPPDPWESAVSKDP</sequence>
<name>A0ABD3GQT5_9MARC</name>
<accession>A0ABD3GQT5</accession>
<evidence type="ECO:0000313" key="2">
    <source>
        <dbReference type="EMBL" id="KAL3680832.1"/>
    </source>
</evidence>
<organism evidence="2 3">
    <name type="scientific">Riccia sorocarpa</name>
    <dbReference type="NCBI Taxonomy" id="122646"/>
    <lineage>
        <taxon>Eukaryota</taxon>
        <taxon>Viridiplantae</taxon>
        <taxon>Streptophyta</taxon>
        <taxon>Embryophyta</taxon>
        <taxon>Marchantiophyta</taxon>
        <taxon>Marchantiopsida</taxon>
        <taxon>Marchantiidae</taxon>
        <taxon>Marchantiales</taxon>
        <taxon>Ricciaceae</taxon>
        <taxon>Riccia</taxon>
    </lineage>
</organism>
<evidence type="ECO:0000256" key="1">
    <source>
        <dbReference type="SAM" id="MobiDB-lite"/>
    </source>
</evidence>
<evidence type="ECO:0000313" key="3">
    <source>
        <dbReference type="Proteomes" id="UP001633002"/>
    </source>
</evidence>
<dbReference type="AlphaFoldDB" id="A0ABD3GQT5"/>
<gene>
    <name evidence="2" type="ORF">R1sor_023788</name>
</gene>
<feature type="region of interest" description="Disordered" evidence="1">
    <location>
        <begin position="111"/>
        <end position="140"/>
    </location>
</feature>